<comment type="caution">
    <text evidence="3">The sequence shown here is derived from an EMBL/GenBank/DDBJ whole genome shotgun (WGS) entry which is preliminary data.</text>
</comment>
<feature type="transmembrane region" description="Helical" evidence="2">
    <location>
        <begin position="46"/>
        <end position="70"/>
    </location>
</feature>
<dbReference type="AlphaFoldDB" id="A0A3S0ZAZ9"/>
<keyword evidence="2" id="KW-0472">Membrane</keyword>
<feature type="compositionally biased region" description="Basic and acidic residues" evidence="1">
    <location>
        <begin position="151"/>
        <end position="171"/>
    </location>
</feature>
<evidence type="ECO:0000256" key="2">
    <source>
        <dbReference type="SAM" id="Phobius"/>
    </source>
</evidence>
<gene>
    <name evidence="3" type="ORF">EGW08_021459</name>
</gene>
<feature type="region of interest" description="Disordered" evidence="1">
    <location>
        <begin position="146"/>
        <end position="171"/>
    </location>
</feature>
<proteinExistence type="predicted"/>
<evidence type="ECO:0000256" key="1">
    <source>
        <dbReference type="SAM" id="MobiDB-lite"/>
    </source>
</evidence>
<organism evidence="3 4">
    <name type="scientific">Elysia chlorotica</name>
    <name type="common">Eastern emerald elysia</name>
    <name type="synonym">Sea slug</name>
    <dbReference type="NCBI Taxonomy" id="188477"/>
    <lineage>
        <taxon>Eukaryota</taxon>
        <taxon>Metazoa</taxon>
        <taxon>Spiralia</taxon>
        <taxon>Lophotrochozoa</taxon>
        <taxon>Mollusca</taxon>
        <taxon>Gastropoda</taxon>
        <taxon>Heterobranchia</taxon>
        <taxon>Euthyneura</taxon>
        <taxon>Panpulmonata</taxon>
        <taxon>Sacoglossa</taxon>
        <taxon>Placobranchoidea</taxon>
        <taxon>Plakobranchidae</taxon>
        <taxon>Elysia</taxon>
    </lineage>
</organism>
<name>A0A3S0ZAZ9_ELYCH</name>
<keyword evidence="2" id="KW-0812">Transmembrane</keyword>
<evidence type="ECO:0000313" key="4">
    <source>
        <dbReference type="Proteomes" id="UP000271974"/>
    </source>
</evidence>
<keyword evidence="2" id="KW-1133">Transmembrane helix</keyword>
<keyword evidence="4" id="KW-1185">Reference proteome</keyword>
<reference evidence="3 4" key="1">
    <citation type="submission" date="2019-01" db="EMBL/GenBank/DDBJ databases">
        <title>A draft genome assembly of the solar-powered sea slug Elysia chlorotica.</title>
        <authorList>
            <person name="Cai H."/>
            <person name="Li Q."/>
            <person name="Fang X."/>
            <person name="Li J."/>
            <person name="Curtis N.E."/>
            <person name="Altenburger A."/>
            <person name="Shibata T."/>
            <person name="Feng M."/>
            <person name="Maeda T."/>
            <person name="Schwartz J.A."/>
            <person name="Shigenobu S."/>
            <person name="Lundholm N."/>
            <person name="Nishiyama T."/>
            <person name="Yang H."/>
            <person name="Hasebe M."/>
            <person name="Li S."/>
            <person name="Pierce S.K."/>
            <person name="Wang J."/>
        </authorList>
    </citation>
    <scope>NUCLEOTIDE SEQUENCE [LARGE SCALE GENOMIC DNA]</scope>
    <source>
        <strain evidence="3">EC2010</strain>
        <tissue evidence="3">Whole organism of an adult</tissue>
    </source>
</reference>
<protein>
    <submittedName>
        <fullName evidence="3">Uncharacterized protein</fullName>
    </submittedName>
</protein>
<accession>A0A3S0ZAZ9</accession>
<dbReference type="Proteomes" id="UP000271974">
    <property type="component" value="Unassembled WGS sequence"/>
</dbReference>
<dbReference type="EMBL" id="RQTK01001335">
    <property type="protein sequence ID" value="RUS70780.1"/>
    <property type="molecule type" value="Genomic_DNA"/>
</dbReference>
<sequence>MCDMPTLLPISMSIPSTPTELFVLFPEIAPTQEMIVQDTSERDNTIIFLMCIFSSTLFVWGLIQGIPLFLMHRDRCVAEDQEDDIAQLNLEHCQVNKSDKPLERQESAEGNLDIFRLMLVDRTALMKKIKVEHAVSDDSLADLTLVQGPEDADRTPETHKRNLPRESDTEN</sequence>
<evidence type="ECO:0000313" key="3">
    <source>
        <dbReference type="EMBL" id="RUS70780.1"/>
    </source>
</evidence>